<organism evidence="2 3">
    <name type="scientific">Collinsella intestinalis</name>
    <dbReference type="NCBI Taxonomy" id="147207"/>
    <lineage>
        <taxon>Bacteria</taxon>
        <taxon>Bacillati</taxon>
        <taxon>Actinomycetota</taxon>
        <taxon>Coriobacteriia</taxon>
        <taxon>Coriobacteriales</taxon>
        <taxon>Coriobacteriaceae</taxon>
        <taxon>Collinsella</taxon>
    </lineage>
</organism>
<evidence type="ECO:0000313" key="2">
    <source>
        <dbReference type="EMBL" id="RHF38878.1"/>
    </source>
</evidence>
<dbReference type="GO" id="GO:0016740">
    <property type="term" value="F:transferase activity"/>
    <property type="evidence" value="ECO:0007669"/>
    <property type="project" value="UniProtKB-KW"/>
</dbReference>
<dbReference type="Pfam" id="PF04230">
    <property type="entry name" value="PS_pyruv_trans"/>
    <property type="match status" value="1"/>
</dbReference>
<proteinExistence type="predicted"/>
<keyword evidence="2" id="KW-0808">Transferase</keyword>
<feature type="domain" description="Polysaccharide pyruvyl transferase" evidence="1">
    <location>
        <begin position="13"/>
        <end position="307"/>
    </location>
</feature>
<comment type="caution">
    <text evidence="2">The sequence shown here is derived from an EMBL/GenBank/DDBJ whole genome shotgun (WGS) entry which is preliminary data.</text>
</comment>
<dbReference type="EMBL" id="QSLJ01000001">
    <property type="protein sequence ID" value="RHF38878.1"/>
    <property type="molecule type" value="Genomic_DNA"/>
</dbReference>
<dbReference type="RefSeq" id="WP_118103363.1">
    <property type="nucleotide sequence ID" value="NZ_CABJEU010000001.1"/>
</dbReference>
<evidence type="ECO:0000259" key="1">
    <source>
        <dbReference type="Pfam" id="PF04230"/>
    </source>
</evidence>
<accession>A0A414NGK6</accession>
<dbReference type="InParanoid" id="A0A414NGK6"/>
<gene>
    <name evidence="2" type="ORF">DW682_04160</name>
</gene>
<evidence type="ECO:0000313" key="3">
    <source>
        <dbReference type="Proteomes" id="UP000283983"/>
    </source>
</evidence>
<dbReference type="AlphaFoldDB" id="A0A414NGK6"/>
<keyword evidence="3" id="KW-1185">Reference proteome</keyword>
<name>A0A414NGK6_9ACTN</name>
<sequence>MCVGIMSMQRIVNHGSFMQAYGLKTMIESLGHDVKFVDYRPAPCVPGLRSRSEQIKDLLGRVKANVRFTKTGRSVLVAMGIYNPTPMDIEYERCLELLGVNPCKRNIGDYVDTLVIGSDEVFNCTQAGPNVGFCRQLLGEGNNCGSVISYAGSFGHTTLSDLAKFGVSADVRECFDCFDAISVRDENSRVTLEALGISDIQIHLDPVLVSGVEEMGWRSVSASSPYALVYGYGNRFTKVEGEAIREVARKRGVELFAVYGHQDFCDRNIDCGPDEILSYFKEADFVVTDTFHGAIFSVITHTPFAVIKRGQNSNKLTDLLDRLSLNDRLAAAHEDISCILGCDLDFDKTDAIRAAARESSLSYLRDNISVCRKVR</sequence>
<protein>
    <submittedName>
        <fullName evidence="2">Polysaccharide pyruvyl transferase family protein</fullName>
    </submittedName>
</protein>
<dbReference type="InterPro" id="IPR007345">
    <property type="entry name" value="Polysacch_pyruvyl_Trfase"/>
</dbReference>
<dbReference type="Proteomes" id="UP000283983">
    <property type="component" value="Unassembled WGS sequence"/>
</dbReference>
<reference evidence="2 3" key="1">
    <citation type="submission" date="2018-08" db="EMBL/GenBank/DDBJ databases">
        <title>A genome reference for cultivated species of the human gut microbiota.</title>
        <authorList>
            <person name="Zou Y."/>
            <person name="Xue W."/>
            <person name="Luo G."/>
        </authorList>
    </citation>
    <scope>NUCLEOTIDE SEQUENCE [LARGE SCALE GENOMIC DNA]</scope>
    <source>
        <strain evidence="2 3">AM25-33</strain>
    </source>
</reference>